<organism evidence="1 2">
    <name type="scientific">Cysteiniphilum litorale</name>
    <dbReference type="NCBI Taxonomy" id="2056700"/>
    <lineage>
        <taxon>Bacteria</taxon>
        <taxon>Pseudomonadati</taxon>
        <taxon>Pseudomonadota</taxon>
        <taxon>Gammaproteobacteria</taxon>
        <taxon>Thiotrichales</taxon>
        <taxon>Fastidiosibacteraceae</taxon>
        <taxon>Cysteiniphilum</taxon>
    </lineage>
</organism>
<dbReference type="Proteomes" id="UP000636949">
    <property type="component" value="Unassembled WGS sequence"/>
</dbReference>
<sequence length="163" mass="19044">MHNLHFIVTNADSHEDAICSIESEIMDWGNENNWRSVFAAMSVHDQSVFFADDDSHFNNIVESTYNSIKSIEAAINSEIQSVPHLSTIRQFKSDDTQLTELGYYKLEKYARHMHEAFKFKHKPYEIKSMQSFFEYQYDEFGITDFRCDGNPASSYIVFIDMHS</sequence>
<evidence type="ECO:0000313" key="2">
    <source>
        <dbReference type="Proteomes" id="UP000636949"/>
    </source>
</evidence>
<dbReference type="EMBL" id="BMJS01000005">
    <property type="protein sequence ID" value="GGF93091.1"/>
    <property type="molecule type" value="Genomic_DNA"/>
</dbReference>
<gene>
    <name evidence="1" type="ORF">GCM10010995_07790</name>
</gene>
<evidence type="ECO:0000313" key="1">
    <source>
        <dbReference type="EMBL" id="GGF93091.1"/>
    </source>
</evidence>
<dbReference type="OrthoDB" id="9938699at2"/>
<comment type="caution">
    <text evidence="1">The sequence shown here is derived from an EMBL/GenBank/DDBJ whole genome shotgun (WGS) entry which is preliminary data.</text>
</comment>
<proteinExistence type="predicted"/>
<dbReference type="AlphaFoldDB" id="A0A8J2Z3I5"/>
<name>A0A8J2Z3I5_9GAMM</name>
<dbReference type="RefSeq" id="WP_117002142.1">
    <property type="nucleotide sequence ID" value="NZ_BMJS01000005.1"/>
</dbReference>
<accession>A0A8J2Z3I5</accession>
<reference evidence="1" key="1">
    <citation type="journal article" date="2014" name="Int. J. Syst. Evol. Microbiol.">
        <title>Complete genome sequence of Corynebacterium casei LMG S-19264T (=DSM 44701T), isolated from a smear-ripened cheese.</title>
        <authorList>
            <consortium name="US DOE Joint Genome Institute (JGI-PGF)"/>
            <person name="Walter F."/>
            <person name="Albersmeier A."/>
            <person name="Kalinowski J."/>
            <person name="Ruckert C."/>
        </authorList>
    </citation>
    <scope>NUCLEOTIDE SEQUENCE</scope>
    <source>
        <strain evidence="1">CGMCC 1.15758</strain>
    </source>
</reference>
<reference evidence="1" key="2">
    <citation type="submission" date="2020-09" db="EMBL/GenBank/DDBJ databases">
        <authorList>
            <person name="Sun Q."/>
            <person name="Zhou Y."/>
        </authorList>
    </citation>
    <scope>NUCLEOTIDE SEQUENCE</scope>
    <source>
        <strain evidence="1">CGMCC 1.15758</strain>
    </source>
</reference>
<keyword evidence="2" id="KW-1185">Reference proteome</keyword>
<protein>
    <submittedName>
        <fullName evidence="1">Uncharacterized protein</fullName>
    </submittedName>
</protein>